<name>A0A2S7KT52_9FLAO</name>
<evidence type="ECO:0000256" key="10">
    <source>
        <dbReference type="ARBA" id="ARBA00066767"/>
    </source>
</evidence>
<comment type="function">
    <text evidence="8 15">Functions in the N-end rule pathway of protein degradation where it conjugates Leu, Phe and, less efficiently, Met from aminoacyl-tRNAs to the N-termini of proteins containing an N-terminal arginine or lysine.</text>
</comment>
<evidence type="ECO:0000256" key="9">
    <source>
        <dbReference type="ARBA" id="ARBA00061535"/>
    </source>
</evidence>
<dbReference type="PANTHER" id="PTHR30098:SF2">
    <property type="entry name" value="LEUCYL_PHENYLALANYL-TRNA--PROTEIN TRANSFERASE"/>
    <property type="match status" value="1"/>
</dbReference>
<evidence type="ECO:0000256" key="4">
    <source>
        <dbReference type="ARBA" id="ARBA00023315"/>
    </source>
</evidence>
<comment type="catalytic activity">
    <reaction evidence="5 15">
        <text>L-phenylalanyl-tRNA(Phe) + an N-terminal L-alpha-aminoacyl-[protein] = an N-terminal L-phenylalanyl-L-alpha-aminoacyl-[protein] + tRNA(Phe)</text>
        <dbReference type="Rhea" id="RHEA:43632"/>
        <dbReference type="Rhea" id="RHEA-COMP:9668"/>
        <dbReference type="Rhea" id="RHEA-COMP:9699"/>
        <dbReference type="Rhea" id="RHEA-COMP:10636"/>
        <dbReference type="Rhea" id="RHEA-COMP:10637"/>
        <dbReference type="ChEBI" id="CHEBI:78442"/>
        <dbReference type="ChEBI" id="CHEBI:78531"/>
        <dbReference type="ChEBI" id="CHEBI:78597"/>
        <dbReference type="ChEBI" id="CHEBI:83561"/>
        <dbReference type="EC" id="2.3.2.6"/>
    </reaction>
</comment>
<keyword evidence="17" id="KW-1185">Reference proteome</keyword>
<evidence type="ECO:0000256" key="3">
    <source>
        <dbReference type="ARBA" id="ARBA00022679"/>
    </source>
</evidence>
<evidence type="ECO:0000256" key="14">
    <source>
        <dbReference type="ARBA" id="ARBA00083640"/>
    </source>
</evidence>
<evidence type="ECO:0000256" key="12">
    <source>
        <dbReference type="ARBA" id="ARBA00077136"/>
    </source>
</evidence>
<evidence type="ECO:0000313" key="16">
    <source>
        <dbReference type="EMBL" id="PQB05809.1"/>
    </source>
</evidence>
<dbReference type="SUPFAM" id="SSF55729">
    <property type="entry name" value="Acyl-CoA N-acyltransferases (Nat)"/>
    <property type="match status" value="1"/>
</dbReference>
<dbReference type="InterPro" id="IPR042221">
    <property type="entry name" value="Leu/Phe-tRNA_Trfase_N"/>
</dbReference>
<comment type="similarity">
    <text evidence="9 15">Belongs to the L/F-transferase family.</text>
</comment>
<dbReference type="PANTHER" id="PTHR30098">
    <property type="entry name" value="LEUCYL/PHENYLALANYL-TRNA--PROTEIN TRANSFERASE"/>
    <property type="match status" value="1"/>
</dbReference>
<proteinExistence type="inferred from homology"/>
<evidence type="ECO:0000256" key="7">
    <source>
        <dbReference type="ARBA" id="ARBA00051538"/>
    </source>
</evidence>
<dbReference type="Proteomes" id="UP000239800">
    <property type="component" value="Unassembled WGS sequence"/>
</dbReference>
<dbReference type="InterPro" id="IPR042203">
    <property type="entry name" value="Leu/Phe-tRNA_Trfase_C"/>
</dbReference>
<dbReference type="RefSeq" id="WP_104813759.1">
    <property type="nucleotide sequence ID" value="NZ_MQUB01000001.1"/>
</dbReference>
<dbReference type="GO" id="GO:0008914">
    <property type="term" value="F:leucyl-tRNA--protein transferase activity"/>
    <property type="evidence" value="ECO:0007669"/>
    <property type="project" value="UniProtKB-UniRule"/>
</dbReference>
<keyword evidence="3 15" id="KW-0808">Transferase</keyword>
<keyword evidence="2 15" id="KW-0963">Cytoplasm</keyword>
<evidence type="ECO:0000313" key="17">
    <source>
        <dbReference type="Proteomes" id="UP000239800"/>
    </source>
</evidence>
<accession>A0A2S7KT52</accession>
<dbReference type="NCBIfam" id="TIGR00667">
    <property type="entry name" value="aat"/>
    <property type="match status" value="1"/>
</dbReference>
<comment type="catalytic activity">
    <reaction evidence="7 15">
        <text>N-terminal L-lysyl-[protein] + L-leucyl-tRNA(Leu) = N-terminal L-leucyl-L-lysyl-[protein] + tRNA(Leu) + H(+)</text>
        <dbReference type="Rhea" id="RHEA:12340"/>
        <dbReference type="Rhea" id="RHEA-COMP:9613"/>
        <dbReference type="Rhea" id="RHEA-COMP:9622"/>
        <dbReference type="Rhea" id="RHEA-COMP:12670"/>
        <dbReference type="Rhea" id="RHEA-COMP:12671"/>
        <dbReference type="ChEBI" id="CHEBI:15378"/>
        <dbReference type="ChEBI" id="CHEBI:65249"/>
        <dbReference type="ChEBI" id="CHEBI:78442"/>
        <dbReference type="ChEBI" id="CHEBI:78494"/>
        <dbReference type="ChEBI" id="CHEBI:133043"/>
        <dbReference type="EC" id="2.3.2.6"/>
    </reaction>
</comment>
<dbReference type="EC" id="2.3.2.6" evidence="10 15"/>
<dbReference type="OrthoDB" id="9790282at2"/>
<dbReference type="Pfam" id="PF03588">
    <property type="entry name" value="Leu_Phe_trans"/>
    <property type="match status" value="1"/>
</dbReference>
<dbReference type="InterPro" id="IPR004616">
    <property type="entry name" value="Leu/Phe-tRNA_Trfase"/>
</dbReference>
<dbReference type="AlphaFoldDB" id="A0A2S7KT52"/>
<evidence type="ECO:0000256" key="5">
    <source>
        <dbReference type="ARBA" id="ARBA00050607"/>
    </source>
</evidence>
<comment type="catalytic activity">
    <reaction evidence="6 15">
        <text>N-terminal L-arginyl-[protein] + L-leucyl-tRNA(Leu) = N-terminal L-leucyl-L-arginyl-[protein] + tRNA(Leu) + H(+)</text>
        <dbReference type="Rhea" id="RHEA:50416"/>
        <dbReference type="Rhea" id="RHEA-COMP:9613"/>
        <dbReference type="Rhea" id="RHEA-COMP:9622"/>
        <dbReference type="Rhea" id="RHEA-COMP:12672"/>
        <dbReference type="Rhea" id="RHEA-COMP:12673"/>
        <dbReference type="ChEBI" id="CHEBI:15378"/>
        <dbReference type="ChEBI" id="CHEBI:64719"/>
        <dbReference type="ChEBI" id="CHEBI:78442"/>
        <dbReference type="ChEBI" id="CHEBI:78494"/>
        <dbReference type="ChEBI" id="CHEBI:133044"/>
        <dbReference type="EC" id="2.3.2.6"/>
    </reaction>
</comment>
<evidence type="ECO:0000256" key="11">
    <source>
        <dbReference type="ARBA" id="ARBA00074372"/>
    </source>
</evidence>
<sequence length="213" mass="24229">MFFLQKQLIFPSVDLANSEGLLAVGGDLSVDRLKLAYQSGIFPWFSPGDPILWWSPDPRAVLFPDRLKVSKSLRRTINKGHFELRRNTAFEEVIRHCATIPRSGEDGTWITEEMIRAYLKLHQQGMAKSYEIWKEGKLVGGLYGVDLPQQKVFCGESMFSLESDASKVALFYLAQELKAKEYKLIDCQIINDHLLSLGVEIVPRTAFISYLNV</sequence>
<evidence type="ECO:0000256" key="13">
    <source>
        <dbReference type="ARBA" id="ARBA00077165"/>
    </source>
</evidence>
<dbReference type="FunFam" id="3.30.70.3550:FF:000001">
    <property type="entry name" value="Leucyl/phenylalanyl-tRNA--protein transferase"/>
    <property type="match status" value="1"/>
</dbReference>
<evidence type="ECO:0000256" key="8">
    <source>
        <dbReference type="ARBA" id="ARBA00054043"/>
    </source>
</evidence>
<comment type="caution">
    <text evidence="16">The sequence shown here is derived from an EMBL/GenBank/DDBJ whole genome shotgun (WGS) entry which is preliminary data.</text>
</comment>
<gene>
    <name evidence="15" type="primary">aat</name>
    <name evidence="16" type="ORF">BST85_13565</name>
</gene>
<dbReference type="Gene3D" id="3.40.630.70">
    <property type="entry name" value="Leucyl/phenylalanyl-tRNA-protein transferase, C-terminal domain"/>
    <property type="match status" value="1"/>
</dbReference>
<keyword evidence="4 15" id="KW-0012">Acyltransferase</keyword>
<dbReference type="HAMAP" id="MF_00688">
    <property type="entry name" value="Leu_Phe_trans"/>
    <property type="match status" value="1"/>
</dbReference>
<evidence type="ECO:0000256" key="1">
    <source>
        <dbReference type="ARBA" id="ARBA00004496"/>
    </source>
</evidence>
<protein>
    <recommendedName>
        <fullName evidence="11 15">Leucyl/phenylalanyl-tRNA--protein transferase</fullName>
        <ecNumber evidence="10 15">2.3.2.6</ecNumber>
    </recommendedName>
    <alternativeName>
        <fullName evidence="12 15">L/F-transferase</fullName>
    </alternativeName>
    <alternativeName>
        <fullName evidence="13 15">Leucyltransferase</fullName>
    </alternativeName>
    <alternativeName>
        <fullName evidence="14 15">Phenyalanyltransferase</fullName>
    </alternativeName>
</protein>
<dbReference type="EMBL" id="MQUB01000001">
    <property type="protein sequence ID" value="PQB05809.1"/>
    <property type="molecule type" value="Genomic_DNA"/>
</dbReference>
<evidence type="ECO:0000256" key="6">
    <source>
        <dbReference type="ARBA" id="ARBA00050652"/>
    </source>
</evidence>
<dbReference type="Gene3D" id="3.30.70.3550">
    <property type="entry name" value="Leucyl/phenylalanyl-tRNA-protein transferase, N-terminal domain"/>
    <property type="match status" value="1"/>
</dbReference>
<dbReference type="GO" id="GO:0030163">
    <property type="term" value="P:protein catabolic process"/>
    <property type="evidence" value="ECO:0007669"/>
    <property type="project" value="UniProtKB-UniRule"/>
</dbReference>
<organism evidence="16 17">
    <name type="scientific">Aureitalea marina</name>
    <dbReference type="NCBI Taxonomy" id="930804"/>
    <lineage>
        <taxon>Bacteria</taxon>
        <taxon>Pseudomonadati</taxon>
        <taxon>Bacteroidota</taxon>
        <taxon>Flavobacteriia</taxon>
        <taxon>Flavobacteriales</taxon>
        <taxon>Flavobacteriaceae</taxon>
        <taxon>Aureitalea</taxon>
    </lineage>
</organism>
<comment type="subcellular location">
    <subcellularLocation>
        <location evidence="1 15">Cytoplasm</location>
    </subcellularLocation>
</comment>
<dbReference type="GO" id="GO:0005737">
    <property type="term" value="C:cytoplasm"/>
    <property type="evidence" value="ECO:0007669"/>
    <property type="project" value="UniProtKB-SubCell"/>
</dbReference>
<reference evidence="16 17" key="1">
    <citation type="submission" date="2016-11" db="EMBL/GenBank/DDBJ databases">
        <title>Trade-off between light-utilization and light-protection in marine flavobacteria.</title>
        <authorList>
            <person name="Kumagai Y."/>
        </authorList>
    </citation>
    <scope>NUCLEOTIDE SEQUENCE [LARGE SCALE GENOMIC DNA]</scope>
    <source>
        <strain evidence="16 17">NBRC 107741</strain>
    </source>
</reference>
<evidence type="ECO:0000256" key="2">
    <source>
        <dbReference type="ARBA" id="ARBA00022490"/>
    </source>
</evidence>
<dbReference type="InterPro" id="IPR016181">
    <property type="entry name" value="Acyl_CoA_acyltransferase"/>
</dbReference>
<evidence type="ECO:0000256" key="15">
    <source>
        <dbReference type="HAMAP-Rule" id="MF_00688"/>
    </source>
</evidence>